<dbReference type="PROSITE" id="PS51257">
    <property type="entry name" value="PROKAR_LIPOPROTEIN"/>
    <property type="match status" value="1"/>
</dbReference>
<accession>A0A1H7GJL0</accession>
<dbReference type="OrthoDB" id="636214at2"/>
<dbReference type="InterPro" id="IPR033985">
    <property type="entry name" value="SusD-like_N"/>
</dbReference>
<dbReference type="InterPro" id="IPR011990">
    <property type="entry name" value="TPR-like_helical_dom_sf"/>
</dbReference>
<feature type="domain" description="SusD-like N-terminal" evidence="7">
    <location>
        <begin position="23"/>
        <end position="222"/>
    </location>
</feature>
<evidence type="ECO:0000256" key="5">
    <source>
        <dbReference type="ARBA" id="ARBA00023237"/>
    </source>
</evidence>
<dbReference type="InterPro" id="IPR012944">
    <property type="entry name" value="SusD_RagB_dom"/>
</dbReference>
<dbReference type="Proteomes" id="UP000199421">
    <property type="component" value="Unassembled WGS sequence"/>
</dbReference>
<evidence type="ECO:0000256" key="2">
    <source>
        <dbReference type="ARBA" id="ARBA00006275"/>
    </source>
</evidence>
<evidence type="ECO:0000313" key="8">
    <source>
        <dbReference type="EMBL" id="SEK38346.1"/>
    </source>
</evidence>
<reference evidence="9" key="1">
    <citation type="submission" date="2016-10" db="EMBL/GenBank/DDBJ databases">
        <authorList>
            <person name="Varghese N."/>
            <person name="Submissions S."/>
        </authorList>
    </citation>
    <scope>NUCLEOTIDE SEQUENCE [LARGE SCALE GENOMIC DNA]</scope>
    <source>
        <strain evidence="9">DSM 18733</strain>
    </source>
</reference>
<dbReference type="CDD" id="cd08977">
    <property type="entry name" value="SusD"/>
    <property type="match status" value="1"/>
</dbReference>
<evidence type="ECO:0000259" key="6">
    <source>
        <dbReference type="Pfam" id="PF07980"/>
    </source>
</evidence>
<protein>
    <submittedName>
        <fullName evidence="8">Starch-binding associating with outer membrane</fullName>
    </submittedName>
</protein>
<evidence type="ECO:0000256" key="4">
    <source>
        <dbReference type="ARBA" id="ARBA00023136"/>
    </source>
</evidence>
<proteinExistence type="inferred from homology"/>
<keyword evidence="5" id="KW-0998">Cell outer membrane</keyword>
<keyword evidence="4" id="KW-0472">Membrane</keyword>
<keyword evidence="3" id="KW-0732">Signal</keyword>
<dbReference type="STRING" id="407022.SAMN05661044_00108"/>
<sequence length="489" mass="55795">MKKPIFIASLLFIIMGSLQGCKDFLKEEVFSQLAPENFLNTKEGLASLLTDTYARTANMNSNNSIYVIAPQEWTTDILFQSGDNVERDASNYIEFTWDPTVDFLVTNWDPPYQAIRDANIGLENIANVTNMSEEEKAVSTAEFRFLRAINYYKLYFFFGSVPLRTSSQQELQLAKASDEEVRSFISSELIAVVNDLPNPGDEAQYGRANKGAALAYLAKFYLNIKDWEQSASYAQQVIALNHYQLFANYEDLFKVENERNPEYIFVRPAFASSNRASANSWMNVSFPDNFQQDPRTGLEFANTWLNWPNEFRILDGFYNSFEEGDKRRNLLIGEYVDKSGQLISLLNNNNTRCFKYWPDPNAQGASHGNDIPDIRYADILLCRAEALNELTGPNNESISLINQVRARAGLAALSQGNFDQQGLREQILRERGWEFYAEGHRRMDLIRMGRFISGAQARGKSNAKDFHVHFPIPQVVMDSDPKLIQNEGY</sequence>
<evidence type="ECO:0000313" key="9">
    <source>
        <dbReference type="Proteomes" id="UP000199421"/>
    </source>
</evidence>
<evidence type="ECO:0000256" key="3">
    <source>
        <dbReference type="ARBA" id="ARBA00022729"/>
    </source>
</evidence>
<dbReference type="AlphaFoldDB" id="A0A1H7GJL0"/>
<dbReference type="GO" id="GO:0009279">
    <property type="term" value="C:cell outer membrane"/>
    <property type="evidence" value="ECO:0007669"/>
    <property type="project" value="UniProtKB-SubCell"/>
</dbReference>
<dbReference type="Pfam" id="PF07980">
    <property type="entry name" value="SusD_RagB"/>
    <property type="match status" value="1"/>
</dbReference>
<name>A0A1H7GJL0_OLID1</name>
<evidence type="ECO:0000259" key="7">
    <source>
        <dbReference type="Pfam" id="PF14322"/>
    </source>
</evidence>
<dbReference type="EMBL" id="FOAF01000001">
    <property type="protein sequence ID" value="SEK38346.1"/>
    <property type="molecule type" value="Genomic_DNA"/>
</dbReference>
<comment type="subcellular location">
    <subcellularLocation>
        <location evidence="1">Cell outer membrane</location>
    </subcellularLocation>
</comment>
<dbReference type="Pfam" id="PF14322">
    <property type="entry name" value="SusD-like_3"/>
    <property type="match status" value="1"/>
</dbReference>
<dbReference type="SUPFAM" id="SSF48452">
    <property type="entry name" value="TPR-like"/>
    <property type="match status" value="1"/>
</dbReference>
<keyword evidence="9" id="KW-1185">Reference proteome</keyword>
<evidence type="ECO:0000256" key="1">
    <source>
        <dbReference type="ARBA" id="ARBA00004442"/>
    </source>
</evidence>
<comment type="similarity">
    <text evidence="2">Belongs to the SusD family.</text>
</comment>
<dbReference type="Gene3D" id="1.25.40.390">
    <property type="match status" value="1"/>
</dbReference>
<feature type="domain" description="RagB/SusD" evidence="6">
    <location>
        <begin position="246"/>
        <end position="489"/>
    </location>
</feature>
<gene>
    <name evidence="8" type="ORF">SAMN05661044_00108</name>
</gene>
<organism evidence="8 9">
    <name type="scientific">Olivibacter domesticus</name>
    <name type="common">Pseudosphingobacterium domesticum</name>
    <dbReference type="NCBI Taxonomy" id="407022"/>
    <lineage>
        <taxon>Bacteria</taxon>
        <taxon>Pseudomonadati</taxon>
        <taxon>Bacteroidota</taxon>
        <taxon>Sphingobacteriia</taxon>
        <taxon>Sphingobacteriales</taxon>
        <taxon>Sphingobacteriaceae</taxon>
        <taxon>Olivibacter</taxon>
    </lineage>
</organism>